<dbReference type="Pfam" id="PF08719">
    <property type="entry name" value="NADAR"/>
    <property type="match status" value="1"/>
</dbReference>
<proteinExistence type="predicted"/>
<dbReference type="AlphaFoldDB" id="A0A246GCN9"/>
<organism evidence="4 5">
    <name type="scientific">Flavobacterium columnare</name>
    <dbReference type="NCBI Taxonomy" id="996"/>
    <lineage>
        <taxon>Bacteria</taxon>
        <taxon>Pseudomonadati</taxon>
        <taxon>Bacteroidota</taxon>
        <taxon>Flavobacteriia</taxon>
        <taxon>Flavobacteriales</taxon>
        <taxon>Flavobacteriaceae</taxon>
        <taxon>Flavobacterium</taxon>
    </lineage>
</organism>
<dbReference type="CDD" id="cd15457">
    <property type="entry name" value="NADAR"/>
    <property type="match status" value="1"/>
</dbReference>
<evidence type="ECO:0000313" key="4">
    <source>
        <dbReference type="EMBL" id="OWP78911.1"/>
    </source>
</evidence>
<reference evidence="4 5" key="1">
    <citation type="journal article" date="2017" name="Infect. Genet. Evol.">
        <title>Comparative genome analysis of fish pathogen Flavobacterium columnare reveals extensive sequence diversity within the species.</title>
        <authorList>
            <person name="Kayansamruaj P."/>
            <person name="Dong H.T."/>
            <person name="Hirono I."/>
            <person name="Kondo H."/>
            <person name="Senapin S."/>
            <person name="Rodkhum C."/>
        </authorList>
    </citation>
    <scope>NUCLEOTIDE SEQUENCE [LARGE SCALE GENOMIC DNA]</scope>
    <source>
        <strain evidence="4 5">1214</strain>
    </source>
</reference>
<sequence length="178" mass="20716">MKYSRDILIKENKSYKYLFFWGHQPSKDGSITKTCFSQWWKSSFEVNGITYKTAEHWMMAEKARLFQDTEMLEKIIAASSPAQAKQFGREVKGFTTELWNEKRFEIVVEGNYHKFSQNEALKEFLCNTNDRILVEASPRDTIWGIGLGGENPKSQNPSTWRGLNLLGFALMEVRDQLK</sequence>
<gene>
    <name evidence="4" type="ORF">BWK62_03875</name>
</gene>
<dbReference type="InterPro" id="IPR012816">
    <property type="entry name" value="NADAR"/>
</dbReference>
<dbReference type="Proteomes" id="UP000198034">
    <property type="component" value="Unassembled WGS sequence"/>
</dbReference>
<evidence type="ECO:0000259" key="3">
    <source>
        <dbReference type="Pfam" id="PF08719"/>
    </source>
</evidence>
<accession>A0A246GCN9</accession>
<feature type="domain" description="NADAR" evidence="3">
    <location>
        <begin position="19"/>
        <end position="178"/>
    </location>
</feature>
<protein>
    <recommendedName>
        <fullName evidence="3">NADAR domain-containing protein</fullName>
    </recommendedName>
</protein>
<evidence type="ECO:0000256" key="2">
    <source>
        <dbReference type="ARBA" id="ARBA00000751"/>
    </source>
</evidence>
<dbReference type="NCBIfam" id="TIGR02464">
    <property type="entry name" value="ribofla_fusion"/>
    <property type="match status" value="1"/>
</dbReference>
<name>A0A246GCN9_9FLAO</name>
<dbReference type="SUPFAM" id="SSF143990">
    <property type="entry name" value="YbiA-like"/>
    <property type="match status" value="1"/>
</dbReference>
<dbReference type="Gene3D" id="1.10.357.40">
    <property type="entry name" value="YbiA-like"/>
    <property type="match status" value="1"/>
</dbReference>
<comment type="catalytic activity">
    <reaction evidence="2">
        <text>2,5-diamino-6-hydroxy-4-(5-phosphoribosylamino)-pyrimidine + H2O = 2,5,6-triamino-4-hydroxypyrimidine + D-ribose 5-phosphate</text>
        <dbReference type="Rhea" id="RHEA:23436"/>
        <dbReference type="ChEBI" id="CHEBI:15377"/>
        <dbReference type="ChEBI" id="CHEBI:58614"/>
        <dbReference type="ChEBI" id="CHEBI:78346"/>
        <dbReference type="ChEBI" id="CHEBI:137796"/>
    </reaction>
</comment>
<evidence type="ECO:0000313" key="5">
    <source>
        <dbReference type="Proteomes" id="UP000198034"/>
    </source>
</evidence>
<evidence type="ECO:0000256" key="1">
    <source>
        <dbReference type="ARBA" id="ARBA00000022"/>
    </source>
</evidence>
<comment type="catalytic activity">
    <reaction evidence="1">
        <text>5-amino-6-(5-phospho-D-ribosylamino)uracil + H2O = 5,6-diaminouracil + D-ribose 5-phosphate</text>
        <dbReference type="Rhea" id="RHEA:55020"/>
        <dbReference type="ChEBI" id="CHEBI:15377"/>
        <dbReference type="ChEBI" id="CHEBI:46252"/>
        <dbReference type="ChEBI" id="CHEBI:58453"/>
        <dbReference type="ChEBI" id="CHEBI:78346"/>
    </reaction>
</comment>
<dbReference type="EMBL" id="MTCY01000007">
    <property type="protein sequence ID" value="OWP78911.1"/>
    <property type="molecule type" value="Genomic_DNA"/>
</dbReference>
<comment type="caution">
    <text evidence="4">The sequence shown here is derived from an EMBL/GenBank/DDBJ whole genome shotgun (WGS) entry which is preliminary data.</text>
</comment>
<dbReference type="InterPro" id="IPR037238">
    <property type="entry name" value="YbiA-like_sf"/>
</dbReference>